<name>A0ABQ5KSL0_9EUKA</name>
<dbReference type="PANTHER" id="PTHR30352:SF5">
    <property type="entry name" value="PYRUVATE FORMATE-LYASE 1-ACTIVATING ENZYME"/>
    <property type="match status" value="1"/>
</dbReference>
<evidence type="ECO:0000256" key="6">
    <source>
        <dbReference type="ARBA" id="ARBA00023014"/>
    </source>
</evidence>
<evidence type="ECO:0000256" key="1">
    <source>
        <dbReference type="ARBA" id="ARBA00001966"/>
    </source>
</evidence>
<keyword evidence="2" id="KW-0004">4Fe-4S</keyword>
<keyword evidence="9" id="KW-1185">Reference proteome</keyword>
<dbReference type="Proteomes" id="UP001057375">
    <property type="component" value="Unassembled WGS sequence"/>
</dbReference>
<protein>
    <submittedName>
        <fullName evidence="8">Organic radical-activating enzymes like protein</fullName>
    </submittedName>
</protein>
<evidence type="ECO:0000313" key="9">
    <source>
        <dbReference type="Proteomes" id="UP001057375"/>
    </source>
</evidence>
<dbReference type="PROSITE" id="PS51918">
    <property type="entry name" value="RADICAL_SAM"/>
    <property type="match status" value="1"/>
</dbReference>
<comment type="caution">
    <text evidence="8">The sequence shown here is derived from an EMBL/GenBank/DDBJ whole genome shotgun (WGS) entry which is preliminary data.</text>
</comment>
<keyword evidence="4" id="KW-0479">Metal-binding</keyword>
<keyword evidence="3" id="KW-0949">S-adenosyl-L-methionine</keyword>
<dbReference type="PANTHER" id="PTHR30352">
    <property type="entry name" value="PYRUVATE FORMATE-LYASE-ACTIVATING ENZYME"/>
    <property type="match status" value="1"/>
</dbReference>
<evidence type="ECO:0000313" key="8">
    <source>
        <dbReference type="EMBL" id="GKT34588.1"/>
    </source>
</evidence>
<dbReference type="InterPro" id="IPR007197">
    <property type="entry name" value="rSAM"/>
</dbReference>
<comment type="cofactor">
    <cofactor evidence="1">
        <name>[4Fe-4S] cluster</name>
        <dbReference type="ChEBI" id="CHEBI:49883"/>
    </cofactor>
</comment>
<evidence type="ECO:0000256" key="3">
    <source>
        <dbReference type="ARBA" id="ARBA00022691"/>
    </source>
</evidence>
<sequence>MEISSYDVEEVVVERQEPKTKSLISTGDAAYVHSIERKETTVDHLMKDIERKKPFLKTYPGGVSVSGGDPLLQHKFVAKLFQRVHDIGLTTCIATSGIGSRASWESVIPHSDFAIVCVKHFDRDMYKKLARADGLDRSLQFIELCISRGVKVWLQYVLIPGYTTDDESLDLMVKYILKNKGNENFQRVELLPYHTLGKKKWKEMGLEYILEGVKPPSAVERKRCLKYVKEAVHGPGGENVSPTIVM</sequence>
<evidence type="ECO:0000256" key="2">
    <source>
        <dbReference type="ARBA" id="ARBA00022485"/>
    </source>
</evidence>
<dbReference type="SUPFAM" id="SSF102114">
    <property type="entry name" value="Radical SAM enzymes"/>
    <property type="match status" value="1"/>
</dbReference>
<evidence type="ECO:0000256" key="5">
    <source>
        <dbReference type="ARBA" id="ARBA00023004"/>
    </source>
</evidence>
<keyword evidence="6" id="KW-0411">Iron-sulfur</keyword>
<reference evidence="8" key="1">
    <citation type="submission" date="2022-03" db="EMBL/GenBank/DDBJ databases">
        <title>Draft genome sequence of Aduncisulcus paluster, a free-living microaerophilic Fornicata.</title>
        <authorList>
            <person name="Yuyama I."/>
            <person name="Kume K."/>
            <person name="Tamura T."/>
            <person name="Inagaki Y."/>
            <person name="Hashimoto T."/>
        </authorList>
    </citation>
    <scope>NUCLEOTIDE SEQUENCE</scope>
    <source>
        <strain evidence="8">NY0171</strain>
    </source>
</reference>
<proteinExistence type="predicted"/>
<dbReference type="Pfam" id="PF04055">
    <property type="entry name" value="Radical_SAM"/>
    <property type="match status" value="1"/>
</dbReference>
<dbReference type="Gene3D" id="3.80.30.10">
    <property type="entry name" value="pyruvate-formate lyase- activating enzyme"/>
    <property type="match status" value="1"/>
</dbReference>
<gene>
    <name evidence="8" type="ORF">ADUPG1_007918</name>
</gene>
<dbReference type="EMBL" id="BQXS01010833">
    <property type="protein sequence ID" value="GKT34588.1"/>
    <property type="molecule type" value="Genomic_DNA"/>
</dbReference>
<dbReference type="InterPro" id="IPR058240">
    <property type="entry name" value="rSAM_sf"/>
</dbReference>
<keyword evidence="5" id="KW-0408">Iron</keyword>
<organism evidence="8 9">
    <name type="scientific">Aduncisulcus paluster</name>
    <dbReference type="NCBI Taxonomy" id="2918883"/>
    <lineage>
        <taxon>Eukaryota</taxon>
        <taxon>Metamonada</taxon>
        <taxon>Carpediemonas-like organisms</taxon>
        <taxon>Aduncisulcus</taxon>
    </lineage>
</organism>
<feature type="domain" description="Radical SAM core" evidence="7">
    <location>
        <begin position="1"/>
        <end position="235"/>
    </location>
</feature>
<accession>A0ABQ5KSL0</accession>
<dbReference type="InterPro" id="IPR034457">
    <property type="entry name" value="Organic_radical-activating"/>
</dbReference>
<evidence type="ECO:0000256" key="4">
    <source>
        <dbReference type="ARBA" id="ARBA00022723"/>
    </source>
</evidence>
<evidence type="ECO:0000259" key="7">
    <source>
        <dbReference type="PROSITE" id="PS51918"/>
    </source>
</evidence>